<dbReference type="eggNOG" id="COG0718">
    <property type="taxonomic scope" value="Bacteria"/>
</dbReference>
<dbReference type="EMBL" id="AVPK01000007">
    <property type="protein sequence ID" value="KGN37028.1"/>
    <property type="molecule type" value="Genomic_DNA"/>
</dbReference>
<dbReference type="Proteomes" id="UP000030011">
    <property type="component" value="Unassembled WGS sequence"/>
</dbReference>
<feature type="region of interest" description="Disordered" evidence="1">
    <location>
        <begin position="1"/>
        <end position="43"/>
    </location>
</feature>
<keyword evidence="3" id="KW-1185">Reference proteome</keyword>
<evidence type="ECO:0000313" key="2">
    <source>
        <dbReference type="EMBL" id="KGN37028.1"/>
    </source>
</evidence>
<evidence type="ECO:0000256" key="1">
    <source>
        <dbReference type="SAM" id="MobiDB-lite"/>
    </source>
</evidence>
<dbReference type="AlphaFoldDB" id="A0A0A0JIY0"/>
<dbReference type="STRING" id="1385521.N803_16560"/>
<protein>
    <submittedName>
        <fullName evidence="2">Uncharacterized protein</fullName>
    </submittedName>
</protein>
<sequence length="98" mass="9951">MSSDDVAQPILARSQVRPTAVEERPQRIARRRDGLAATGRGTAAAGQVVAEVDGQGVLTGLAVGDIVAQRGGQAVGPAVLAAIAAAHDDLRPTTEGSW</sequence>
<reference evidence="2 3" key="1">
    <citation type="submission" date="2013-08" db="EMBL/GenBank/DDBJ databases">
        <title>The genome sequence of Knoellia subterranea.</title>
        <authorList>
            <person name="Zhu W."/>
            <person name="Wang G."/>
        </authorList>
    </citation>
    <scope>NUCLEOTIDE SEQUENCE [LARGE SCALE GENOMIC DNA]</scope>
    <source>
        <strain evidence="2 3">KCTC 19937</strain>
    </source>
</reference>
<dbReference type="RefSeq" id="WP_035905937.1">
    <property type="nucleotide sequence ID" value="NZ_AVPK01000007.1"/>
</dbReference>
<organism evidence="2 3">
    <name type="scientific">Knoellia subterranea KCTC 19937</name>
    <dbReference type="NCBI Taxonomy" id="1385521"/>
    <lineage>
        <taxon>Bacteria</taxon>
        <taxon>Bacillati</taxon>
        <taxon>Actinomycetota</taxon>
        <taxon>Actinomycetes</taxon>
        <taxon>Micrococcales</taxon>
        <taxon>Intrasporangiaceae</taxon>
        <taxon>Knoellia</taxon>
    </lineage>
</organism>
<name>A0A0A0JIY0_9MICO</name>
<gene>
    <name evidence="2" type="ORF">N803_16560</name>
</gene>
<feature type="compositionally biased region" description="Basic and acidic residues" evidence="1">
    <location>
        <begin position="20"/>
        <end position="34"/>
    </location>
</feature>
<proteinExistence type="predicted"/>
<accession>A0A0A0JIY0</accession>
<evidence type="ECO:0000313" key="3">
    <source>
        <dbReference type="Proteomes" id="UP000030011"/>
    </source>
</evidence>
<comment type="caution">
    <text evidence="2">The sequence shown here is derived from an EMBL/GenBank/DDBJ whole genome shotgun (WGS) entry which is preliminary data.</text>
</comment>